<feature type="region of interest" description="Disordered" evidence="6">
    <location>
        <begin position="1"/>
        <end position="20"/>
    </location>
</feature>
<reference evidence="8 9" key="1">
    <citation type="submission" date="2015-06" db="EMBL/GenBank/DDBJ databases">
        <title>Survival trade-offs in plant roots during colonization by closely related pathogenic and mutualistic fungi.</title>
        <authorList>
            <person name="Hacquard S."/>
            <person name="Kracher B."/>
            <person name="Hiruma K."/>
            <person name="Weinman A."/>
            <person name="Muench P."/>
            <person name="Garrido Oter R."/>
            <person name="Ver Loren van Themaat E."/>
            <person name="Dallerey J.-F."/>
            <person name="Damm U."/>
            <person name="Henrissat B."/>
            <person name="Lespinet O."/>
            <person name="Thon M."/>
            <person name="Kemen E."/>
            <person name="McHardy A.C."/>
            <person name="Schulze-Lefert P."/>
            <person name="O'Connell R.J."/>
        </authorList>
    </citation>
    <scope>NUCLEOTIDE SEQUENCE [LARGE SCALE GENOMIC DNA]</scope>
    <source>
        <strain evidence="8 9">0861</strain>
    </source>
</reference>
<keyword evidence="3" id="KW-0805">Transcription regulation</keyword>
<dbReference type="GO" id="GO:0006351">
    <property type="term" value="P:DNA-templated transcription"/>
    <property type="evidence" value="ECO:0007669"/>
    <property type="project" value="InterPro"/>
</dbReference>
<dbReference type="PANTHER" id="PTHR47338">
    <property type="entry name" value="ZN(II)2CYS6 TRANSCRIPTION FACTOR (EUROFUNG)-RELATED"/>
    <property type="match status" value="1"/>
</dbReference>
<accession>A0A166RJD4</accession>
<evidence type="ECO:0000256" key="3">
    <source>
        <dbReference type="ARBA" id="ARBA00023015"/>
    </source>
</evidence>
<keyword evidence="2" id="KW-0479">Metal-binding</keyword>
<evidence type="ECO:0000256" key="4">
    <source>
        <dbReference type="ARBA" id="ARBA00023163"/>
    </source>
</evidence>
<feature type="compositionally biased region" description="Low complexity" evidence="6">
    <location>
        <begin position="77"/>
        <end position="89"/>
    </location>
</feature>
<dbReference type="PANTHER" id="PTHR47338:SF10">
    <property type="entry name" value="TRANSCRIPTION FACTOR DOMAIN-CONTAINING PROTEIN-RELATED"/>
    <property type="match status" value="1"/>
</dbReference>
<evidence type="ECO:0000313" key="9">
    <source>
        <dbReference type="Proteomes" id="UP000076552"/>
    </source>
</evidence>
<dbReference type="GO" id="GO:0008270">
    <property type="term" value="F:zinc ion binding"/>
    <property type="evidence" value="ECO:0007669"/>
    <property type="project" value="InterPro"/>
</dbReference>
<evidence type="ECO:0000256" key="6">
    <source>
        <dbReference type="SAM" id="MobiDB-lite"/>
    </source>
</evidence>
<gene>
    <name evidence="8" type="ORF">CT0861_11236</name>
</gene>
<comment type="subcellular location">
    <subcellularLocation>
        <location evidence="1">Nucleus</location>
    </subcellularLocation>
</comment>
<evidence type="ECO:0000259" key="7">
    <source>
        <dbReference type="SMART" id="SM00906"/>
    </source>
</evidence>
<keyword evidence="4" id="KW-0804">Transcription</keyword>
<name>A0A166RJD4_9PEZI</name>
<keyword evidence="5" id="KW-0539">Nucleus</keyword>
<protein>
    <submittedName>
        <fullName evidence="8">Transcription factor</fullName>
    </submittedName>
</protein>
<dbReference type="AlphaFoldDB" id="A0A166RJD4"/>
<dbReference type="STRING" id="708197.A0A166RJD4"/>
<dbReference type="GO" id="GO:0003677">
    <property type="term" value="F:DNA binding"/>
    <property type="evidence" value="ECO:0007669"/>
    <property type="project" value="InterPro"/>
</dbReference>
<dbReference type="InterPro" id="IPR007219">
    <property type="entry name" value="XnlR_reg_dom"/>
</dbReference>
<dbReference type="GO" id="GO:0000981">
    <property type="term" value="F:DNA-binding transcription factor activity, RNA polymerase II-specific"/>
    <property type="evidence" value="ECO:0007669"/>
    <property type="project" value="InterPro"/>
</dbReference>
<feature type="domain" description="Xylanolytic transcriptional activator regulatory" evidence="7">
    <location>
        <begin position="285"/>
        <end position="374"/>
    </location>
</feature>
<dbReference type="InterPro" id="IPR050815">
    <property type="entry name" value="TF_fung"/>
</dbReference>
<feature type="region of interest" description="Disordered" evidence="6">
    <location>
        <begin position="77"/>
        <end position="96"/>
    </location>
</feature>
<evidence type="ECO:0000256" key="2">
    <source>
        <dbReference type="ARBA" id="ARBA00022723"/>
    </source>
</evidence>
<dbReference type="Proteomes" id="UP000076552">
    <property type="component" value="Unassembled WGS sequence"/>
</dbReference>
<dbReference type="Pfam" id="PF04082">
    <property type="entry name" value="Fungal_trans"/>
    <property type="match status" value="1"/>
</dbReference>
<dbReference type="SMART" id="SM00906">
    <property type="entry name" value="Fungal_trans"/>
    <property type="match status" value="1"/>
</dbReference>
<feature type="region of interest" description="Disordered" evidence="6">
    <location>
        <begin position="50"/>
        <end position="71"/>
    </location>
</feature>
<keyword evidence="9" id="KW-1185">Reference proteome</keyword>
<dbReference type="EMBL" id="LFIV01000109">
    <property type="protein sequence ID" value="KZL69338.1"/>
    <property type="molecule type" value="Genomic_DNA"/>
</dbReference>
<evidence type="ECO:0000256" key="5">
    <source>
        <dbReference type="ARBA" id="ARBA00023242"/>
    </source>
</evidence>
<comment type="caution">
    <text evidence="8">The sequence shown here is derived from an EMBL/GenBank/DDBJ whole genome shotgun (WGS) entry which is preliminary data.</text>
</comment>
<dbReference type="CDD" id="cd12148">
    <property type="entry name" value="fungal_TF_MHR"/>
    <property type="match status" value="1"/>
</dbReference>
<sequence>MSRSQGQMRPALSPVQPLRPAGDAVIRQLQERVRQTEALLVRRTDASLSSSSTRSFVSEEHGGNTPPTEASLLLPASASHSHAPTRTPSLPSPTPTIQAKVRDLFASADGMLISPKHGFLSSMDCGVPDFSGFEMNLDLDMPLPFALPEPTELPPRPEEDTAAPSGLVSSADGLPAELLAQLHDLFFQNFSPALPIIAKASFYRRLAEYPDSTSTRCISYSVALLGTVVSEQYRHQWKSCYTLARQYVDACERDDMPDSLASISLLQALLCVTRFDIGRRNCARAYITLSRAVRLASMMQLEQMDQTGTGSNTGVPSAVRIELQTTHDLLDLEERRRCFWGLYILEGYASIHHGTSRVPSHTELPKLFLFLPCPGALDDTFNPQSMPYLDGAKENDTTDTVSPFAGLSIVVSLIGQVLEHVSNTKLGEPGFWDRHYALVKTIEVHSPLLKPLFSLRTLYSDAVALDVYLSFQAVTMLLYQTSLRQGEEQGIASEMLVSDSKKRLLSTALGVASTVKSTWAMQKKNIDSLSLSGAFVAWPLSLAIQVLRQNILEGDTGYVKHIHMLHRSLGDVEYTNGPWHRQVEGSTVDDY</sequence>
<proteinExistence type="predicted"/>
<evidence type="ECO:0000256" key="1">
    <source>
        <dbReference type="ARBA" id="ARBA00004123"/>
    </source>
</evidence>
<organism evidence="8 9">
    <name type="scientific">Colletotrichum tofieldiae</name>
    <dbReference type="NCBI Taxonomy" id="708197"/>
    <lineage>
        <taxon>Eukaryota</taxon>
        <taxon>Fungi</taxon>
        <taxon>Dikarya</taxon>
        <taxon>Ascomycota</taxon>
        <taxon>Pezizomycotina</taxon>
        <taxon>Sordariomycetes</taxon>
        <taxon>Hypocreomycetidae</taxon>
        <taxon>Glomerellales</taxon>
        <taxon>Glomerellaceae</taxon>
        <taxon>Colletotrichum</taxon>
        <taxon>Colletotrichum spaethianum species complex</taxon>
    </lineage>
</organism>
<dbReference type="GO" id="GO:0005634">
    <property type="term" value="C:nucleus"/>
    <property type="evidence" value="ECO:0007669"/>
    <property type="project" value="UniProtKB-SubCell"/>
</dbReference>
<evidence type="ECO:0000313" key="8">
    <source>
        <dbReference type="EMBL" id="KZL69338.1"/>
    </source>
</evidence>